<dbReference type="Gene3D" id="3.90.280.10">
    <property type="entry name" value="PEBP-like"/>
    <property type="match status" value="1"/>
</dbReference>
<dbReference type="InterPro" id="IPR036610">
    <property type="entry name" value="PEBP-like_sf"/>
</dbReference>
<dbReference type="InterPro" id="IPR008914">
    <property type="entry name" value="PEBP"/>
</dbReference>
<sequence length="157" mass="17146">METKTLVITSSAFINEGPMPARYTCDGDGINPPLQIEGLPANTVTLALIAEDPDAPKGIFDHWIEWNIDPIKEIKEDSNPGISGNNSAGKTGYHAPCPPAGTHRYFFYIFALDTDIDLPAGADKTALQQEMEGHIIAQGNIMGTYKRPSQNPHHDHH</sequence>
<dbReference type="PANTHER" id="PTHR30289:SF1">
    <property type="entry name" value="PEBP (PHOSPHATIDYLETHANOLAMINE-BINDING PROTEIN) FAMILY PROTEIN"/>
    <property type="match status" value="1"/>
</dbReference>
<accession>A0A2W2B4I2</accession>
<proteinExistence type="predicted"/>
<keyword evidence="2" id="KW-1185">Reference proteome</keyword>
<dbReference type="InterPro" id="IPR005247">
    <property type="entry name" value="YbhB_YbcL/LppC-like"/>
</dbReference>
<dbReference type="NCBIfam" id="TIGR00481">
    <property type="entry name" value="YbhB/YbcL family Raf kinase inhibitor-like protein"/>
    <property type="match status" value="1"/>
</dbReference>
<dbReference type="SUPFAM" id="SSF49777">
    <property type="entry name" value="PEBP-like"/>
    <property type="match status" value="1"/>
</dbReference>
<dbReference type="PANTHER" id="PTHR30289">
    <property type="entry name" value="UNCHARACTERIZED PROTEIN YBCL-RELATED"/>
    <property type="match status" value="1"/>
</dbReference>
<dbReference type="RefSeq" id="WP_110997174.1">
    <property type="nucleotide sequence ID" value="NZ_QKTW01000002.1"/>
</dbReference>
<dbReference type="AlphaFoldDB" id="A0A2W2B4I2"/>
<dbReference type="EMBL" id="QKTW01000002">
    <property type="protein sequence ID" value="PZF74968.1"/>
    <property type="molecule type" value="Genomic_DNA"/>
</dbReference>
<evidence type="ECO:0000313" key="2">
    <source>
        <dbReference type="Proteomes" id="UP000248745"/>
    </source>
</evidence>
<reference evidence="1 2" key="1">
    <citation type="submission" date="2018-06" db="EMBL/GenBank/DDBJ databases">
        <title>Mucibacter soli gen. nov., sp. nov., a new member of the family Chitinophagaceae producing mucin.</title>
        <authorList>
            <person name="Kim M.-K."/>
            <person name="Park S."/>
            <person name="Kim T.-S."/>
            <person name="Joung Y."/>
            <person name="Han J.-H."/>
            <person name="Kim S.B."/>
        </authorList>
    </citation>
    <scope>NUCLEOTIDE SEQUENCE [LARGE SCALE GENOMIC DNA]</scope>
    <source>
        <strain evidence="1 2">R1-15</strain>
    </source>
</reference>
<name>A0A2W2B4I2_9BACT</name>
<dbReference type="Proteomes" id="UP000248745">
    <property type="component" value="Unassembled WGS sequence"/>
</dbReference>
<organism evidence="1 2">
    <name type="scientific">Taibaiella soli</name>
    <dbReference type="NCBI Taxonomy" id="1649169"/>
    <lineage>
        <taxon>Bacteria</taxon>
        <taxon>Pseudomonadati</taxon>
        <taxon>Bacteroidota</taxon>
        <taxon>Chitinophagia</taxon>
        <taxon>Chitinophagales</taxon>
        <taxon>Chitinophagaceae</taxon>
        <taxon>Taibaiella</taxon>
    </lineage>
</organism>
<comment type="caution">
    <text evidence="1">The sequence shown here is derived from an EMBL/GenBank/DDBJ whole genome shotgun (WGS) entry which is preliminary data.</text>
</comment>
<evidence type="ECO:0000313" key="1">
    <source>
        <dbReference type="EMBL" id="PZF74968.1"/>
    </source>
</evidence>
<gene>
    <name evidence="1" type="ORF">DN068_01295</name>
</gene>
<dbReference type="OrthoDB" id="9797506at2"/>
<protein>
    <submittedName>
        <fullName evidence="1">YbhB/YbcL family Raf kinase inhibitor-like protein</fullName>
    </submittedName>
</protein>
<dbReference type="Pfam" id="PF01161">
    <property type="entry name" value="PBP"/>
    <property type="match status" value="1"/>
</dbReference>
<dbReference type="CDD" id="cd00865">
    <property type="entry name" value="PEBP_bact_arch"/>
    <property type="match status" value="1"/>
</dbReference>